<accession>A0ABR2NEX6</accession>
<sequence length="192" mass="19610">MYPKLWSGATSAGVQRPVSFASNKSAGTTFSDPSSATPKNVGIQQPSSLASKGGFQSSPVVVEVPSSAPIVYRRKAKVVYDQQQSIAGNSCLQPAQDISGVPVDSSALQPVQRVSTSPVASSDLQSDHFASVPNVSGGSDQSIHDGSASSVPDHAVFDSDPSGEPSHSAATSSSVSVNVQSRNQAGKKLGIL</sequence>
<protein>
    <submittedName>
        <fullName evidence="3">Uncharacterized protein</fullName>
    </submittedName>
</protein>
<feature type="region of interest" description="Disordered" evidence="1">
    <location>
        <begin position="22"/>
        <end position="57"/>
    </location>
</feature>
<name>A0ABR2NEX6_9ROSI</name>
<dbReference type="EMBL" id="JBBPBN010000157">
    <property type="protein sequence ID" value="KAK8974723.1"/>
    <property type="molecule type" value="Genomic_DNA"/>
</dbReference>
<feature type="compositionally biased region" description="Polar residues" evidence="1">
    <location>
        <begin position="106"/>
        <end position="124"/>
    </location>
</feature>
<dbReference type="Proteomes" id="UP001396334">
    <property type="component" value="Unassembled WGS sequence"/>
</dbReference>
<evidence type="ECO:0000313" key="4">
    <source>
        <dbReference type="Proteomes" id="UP001396334"/>
    </source>
</evidence>
<proteinExistence type="predicted"/>
<comment type="caution">
    <text evidence="3">The sequence shown here is derived from an EMBL/GenBank/DDBJ whole genome shotgun (WGS) entry which is preliminary data.</text>
</comment>
<reference evidence="3 4" key="1">
    <citation type="journal article" date="2024" name="G3 (Bethesda)">
        <title>Genome assembly of Hibiscus sabdariffa L. provides insights into metabolisms of medicinal natural products.</title>
        <authorList>
            <person name="Kim T."/>
        </authorList>
    </citation>
    <scope>NUCLEOTIDE SEQUENCE [LARGE SCALE GENOMIC DNA]</scope>
    <source>
        <strain evidence="3">TK-2024</strain>
        <tissue evidence="3">Old leaves</tissue>
    </source>
</reference>
<feature type="compositionally biased region" description="Polar residues" evidence="1">
    <location>
        <begin position="22"/>
        <end position="56"/>
    </location>
</feature>
<evidence type="ECO:0000313" key="3">
    <source>
        <dbReference type="EMBL" id="KAK8974723.1"/>
    </source>
</evidence>
<keyword evidence="4" id="KW-1185">Reference proteome</keyword>
<feature type="region of interest" description="Disordered" evidence="1">
    <location>
        <begin position="89"/>
        <end position="192"/>
    </location>
</feature>
<dbReference type="EMBL" id="JBBPBN010000304">
    <property type="protein sequence ID" value="KAK8489701.1"/>
    <property type="molecule type" value="Genomic_DNA"/>
</dbReference>
<organism evidence="3 4">
    <name type="scientific">Hibiscus sabdariffa</name>
    <name type="common">roselle</name>
    <dbReference type="NCBI Taxonomy" id="183260"/>
    <lineage>
        <taxon>Eukaryota</taxon>
        <taxon>Viridiplantae</taxon>
        <taxon>Streptophyta</taxon>
        <taxon>Embryophyta</taxon>
        <taxon>Tracheophyta</taxon>
        <taxon>Spermatophyta</taxon>
        <taxon>Magnoliopsida</taxon>
        <taxon>eudicotyledons</taxon>
        <taxon>Gunneridae</taxon>
        <taxon>Pentapetalae</taxon>
        <taxon>rosids</taxon>
        <taxon>malvids</taxon>
        <taxon>Malvales</taxon>
        <taxon>Malvaceae</taxon>
        <taxon>Malvoideae</taxon>
        <taxon>Hibiscus</taxon>
    </lineage>
</organism>
<gene>
    <name evidence="2" type="ORF">V6N11_014350</name>
    <name evidence="3" type="ORF">V6N11_024365</name>
</gene>
<feature type="compositionally biased region" description="Low complexity" evidence="1">
    <location>
        <begin position="162"/>
        <end position="181"/>
    </location>
</feature>
<evidence type="ECO:0000256" key="1">
    <source>
        <dbReference type="SAM" id="MobiDB-lite"/>
    </source>
</evidence>
<evidence type="ECO:0000313" key="2">
    <source>
        <dbReference type="EMBL" id="KAK8489701.1"/>
    </source>
</evidence>